<protein>
    <submittedName>
        <fullName evidence="1">Uncharacterized protein</fullName>
    </submittedName>
</protein>
<dbReference type="AlphaFoldDB" id="A0A2J6RP82"/>
<accession>A0A2J6RP82</accession>
<organism evidence="1 2">
    <name type="scientific">Hyaloscypha variabilis (strain UAMH 11265 / GT02V1 / F)</name>
    <name type="common">Meliniomyces variabilis</name>
    <dbReference type="NCBI Taxonomy" id="1149755"/>
    <lineage>
        <taxon>Eukaryota</taxon>
        <taxon>Fungi</taxon>
        <taxon>Dikarya</taxon>
        <taxon>Ascomycota</taxon>
        <taxon>Pezizomycotina</taxon>
        <taxon>Leotiomycetes</taxon>
        <taxon>Helotiales</taxon>
        <taxon>Hyaloscyphaceae</taxon>
        <taxon>Hyaloscypha</taxon>
        <taxon>Hyaloscypha variabilis</taxon>
    </lineage>
</organism>
<keyword evidence="2" id="KW-1185">Reference proteome</keyword>
<dbReference type="EMBL" id="KZ613945">
    <property type="protein sequence ID" value="PMD40326.1"/>
    <property type="molecule type" value="Genomic_DNA"/>
</dbReference>
<dbReference type="Proteomes" id="UP000235786">
    <property type="component" value="Unassembled WGS sequence"/>
</dbReference>
<evidence type="ECO:0000313" key="2">
    <source>
        <dbReference type="Proteomes" id="UP000235786"/>
    </source>
</evidence>
<gene>
    <name evidence="1" type="ORF">L207DRAFT_511832</name>
</gene>
<dbReference type="OrthoDB" id="674604at2759"/>
<evidence type="ECO:0000313" key="1">
    <source>
        <dbReference type="EMBL" id="PMD40326.1"/>
    </source>
</evidence>
<proteinExistence type="predicted"/>
<reference evidence="1 2" key="1">
    <citation type="submission" date="2016-04" db="EMBL/GenBank/DDBJ databases">
        <title>A degradative enzymes factory behind the ericoid mycorrhizal symbiosis.</title>
        <authorList>
            <consortium name="DOE Joint Genome Institute"/>
            <person name="Martino E."/>
            <person name="Morin E."/>
            <person name="Grelet G."/>
            <person name="Kuo A."/>
            <person name="Kohler A."/>
            <person name="Daghino S."/>
            <person name="Barry K."/>
            <person name="Choi C."/>
            <person name="Cichocki N."/>
            <person name="Clum A."/>
            <person name="Copeland A."/>
            <person name="Hainaut M."/>
            <person name="Haridas S."/>
            <person name="Labutti K."/>
            <person name="Lindquist E."/>
            <person name="Lipzen A."/>
            <person name="Khouja H.-R."/>
            <person name="Murat C."/>
            <person name="Ohm R."/>
            <person name="Olson A."/>
            <person name="Spatafora J."/>
            <person name="Veneault-Fourrey C."/>
            <person name="Henrissat B."/>
            <person name="Grigoriev I."/>
            <person name="Martin F."/>
            <person name="Perotto S."/>
        </authorList>
    </citation>
    <scope>NUCLEOTIDE SEQUENCE [LARGE SCALE GENOMIC DNA]</scope>
    <source>
        <strain evidence="1 2">F</strain>
    </source>
</reference>
<name>A0A2J6RP82_HYAVF</name>
<sequence>MKMEEFFNEAVPPYAILSHRWGSEEVSLQEWNRREEIEASMQRIAANDGMRAGRHEQSEHDCYRRILCDQYRELGEQKRQ</sequence>